<evidence type="ECO:0000313" key="1">
    <source>
        <dbReference type="EMBL" id="TFK94137.1"/>
    </source>
</evidence>
<sequence>MSSASAAHTSPTVGQIVDGLSASELHNEASRLKSAGDLEGAERMYLQAIADKEASLGTDHFVTATSYDGLGEVYLAMQRPAKAEEAATSTRLCMSASARVSRAILR</sequence>
<evidence type="ECO:0008006" key="3">
    <source>
        <dbReference type="Google" id="ProtNLM"/>
    </source>
</evidence>
<keyword evidence="2" id="KW-1185">Reference proteome</keyword>
<gene>
    <name evidence="1" type="ORF">K466DRAFT_5019</name>
</gene>
<organism evidence="1 2">
    <name type="scientific">Polyporus arcularius HHB13444</name>
    <dbReference type="NCBI Taxonomy" id="1314778"/>
    <lineage>
        <taxon>Eukaryota</taxon>
        <taxon>Fungi</taxon>
        <taxon>Dikarya</taxon>
        <taxon>Basidiomycota</taxon>
        <taxon>Agaricomycotina</taxon>
        <taxon>Agaricomycetes</taxon>
        <taxon>Polyporales</taxon>
        <taxon>Polyporaceae</taxon>
        <taxon>Polyporus</taxon>
    </lineage>
</organism>
<reference evidence="1 2" key="1">
    <citation type="journal article" date="2019" name="Nat. Ecol. Evol.">
        <title>Megaphylogeny resolves global patterns of mushroom evolution.</title>
        <authorList>
            <person name="Varga T."/>
            <person name="Krizsan K."/>
            <person name="Foldi C."/>
            <person name="Dima B."/>
            <person name="Sanchez-Garcia M."/>
            <person name="Sanchez-Ramirez S."/>
            <person name="Szollosi G.J."/>
            <person name="Szarkandi J.G."/>
            <person name="Papp V."/>
            <person name="Albert L."/>
            <person name="Andreopoulos W."/>
            <person name="Angelini C."/>
            <person name="Antonin V."/>
            <person name="Barry K.W."/>
            <person name="Bougher N.L."/>
            <person name="Buchanan P."/>
            <person name="Buyck B."/>
            <person name="Bense V."/>
            <person name="Catcheside P."/>
            <person name="Chovatia M."/>
            <person name="Cooper J."/>
            <person name="Damon W."/>
            <person name="Desjardin D."/>
            <person name="Finy P."/>
            <person name="Geml J."/>
            <person name="Haridas S."/>
            <person name="Hughes K."/>
            <person name="Justo A."/>
            <person name="Karasinski D."/>
            <person name="Kautmanova I."/>
            <person name="Kiss B."/>
            <person name="Kocsube S."/>
            <person name="Kotiranta H."/>
            <person name="LaButti K.M."/>
            <person name="Lechner B.E."/>
            <person name="Liimatainen K."/>
            <person name="Lipzen A."/>
            <person name="Lukacs Z."/>
            <person name="Mihaltcheva S."/>
            <person name="Morgado L.N."/>
            <person name="Niskanen T."/>
            <person name="Noordeloos M.E."/>
            <person name="Ohm R.A."/>
            <person name="Ortiz-Santana B."/>
            <person name="Ovrebo C."/>
            <person name="Racz N."/>
            <person name="Riley R."/>
            <person name="Savchenko A."/>
            <person name="Shiryaev A."/>
            <person name="Soop K."/>
            <person name="Spirin V."/>
            <person name="Szebenyi C."/>
            <person name="Tomsovsky M."/>
            <person name="Tulloss R.E."/>
            <person name="Uehling J."/>
            <person name="Grigoriev I.V."/>
            <person name="Vagvolgyi C."/>
            <person name="Papp T."/>
            <person name="Martin F.M."/>
            <person name="Miettinen O."/>
            <person name="Hibbett D.S."/>
            <person name="Nagy L.G."/>
        </authorList>
    </citation>
    <scope>NUCLEOTIDE SEQUENCE [LARGE SCALE GENOMIC DNA]</scope>
    <source>
        <strain evidence="1 2">HHB13444</strain>
    </source>
</reference>
<dbReference type="STRING" id="1314778.A0A5C3PZ99"/>
<dbReference type="Gene3D" id="1.25.40.10">
    <property type="entry name" value="Tetratricopeptide repeat domain"/>
    <property type="match status" value="1"/>
</dbReference>
<name>A0A5C3PZ99_9APHY</name>
<dbReference type="InParanoid" id="A0A5C3PZ99"/>
<proteinExistence type="predicted"/>
<dbReference type="InterPro" id="IPR011990">
    <property type="entry name" value="TPR-like_helical_dom_sf"/>
</dbReference>
<protein>
    <recommendedName>
        <fullName evidence="3">Tetratricopeptide repeat protein</fullName>
    </recommendedName>
</protein>
<accession>A0A5C3PZ99</accession>
<dbReference type="Proteomes" id="UP000308197">
    <property type="component" value="Unassembled WGS sequence"/>
</dbReference>
<dbReference type="SUPFAM" id="SSF48452">
    <property type="entry name" value="TPR-like"/>
    <property type="match status" value="1"/>
</dbReference>
<dbReference type="AlphaFoldDB" id="A0A5C3PZ99"/>
<evidence type="ECO:0000313" key="2">
    <source>
        <dbReference type="Proteomes" id="UP000308197"/>
    </source>
</evidence>
<dbReference type="Pfam" id="PF13424">
    <property type="entry name" value="TPR_12"/>
    <property type="match status" value="1"/>
</dbReference>
<dbReference type="EMBL" id="ML210972">
    <property type="protein sequence ID" value="TFK94137.1"/>
    <property type="molecule type" value="Genomic_DNA"/>
</dbReference>